<dbReference type="OMA" id="NKCPPPT"/>
<dbReference type="Gramene" id="Kaladp0010s0028.1.v1.1">
    <property type="protein sequence ID" value="Kaladp0010s0028.1.v1.1.CDS.1"/>
    <property type="gene ID" value="Kaladp0010s0028.v1.1"/>
</dbReference>
<evidence type="ECO:0000313" key="1">
    <source>
        <dbReference type="EnsemblPlants" id="Kaladp0010s0028.1.v1.1.CDS.1"/>
    </source>
</evidence>
<dbReference type="EnsemblPlants" id="Kaladp0010s0028.1.v1.1">
    <property type="protein sequence ID" value="Kaladp0010s0028.1.v1.1.CDS.1"/>
    <property type="gene ID" value="Kaladp0010s0028.v1.1"/>
</dbReference>
<dbReference type="AlphaFoldDB" id="A0A7N0REX8"/>
<evidence type="ECO:0000313" key="2">
    <source>
        <dbReference type="Proteomes" id="UP000594263"/>
    </source>
</evidence>
<dbReference type="PANTHER" id="PTHR34287">
    <property type="entry name" value="OS06G0551500 PROTEIN-RELATED"/>
    <property type="match status" value="1"/>
</dbReference>
<proteinExistence type="predicted"/>
<organism evidence="1 2">
    <name type="scientific">Kalanchoe fedtschenkoi</name>
    <name type="common">Lavender scallops</name>
    <name type="synonym">South American air plant</name>
    <dbReference type="NCBI Taxonomy" id="63787"/>
    <lineage>
        <taxon>Eukaryota</taxon>
        <taxon>Viridiplantae</taxon>
        <taxon>Streptophyta</taxon>
        <taxon>Embryophyta</taxon>
        <taxon>Tracheophyta</taxon>
        <taxon>Spermatophyta</taxon>
        <taxon>Magnoliopsida</taxon>
        <taxon>eudicotyledons</taxon>
        <taxon>Gunneridae</taxon>
        <taxon>Pentapetalae</taxon>
        <taxon>Saxifragales</taxon>
        <taxon>Crassulaceae</taxon>
        <taxon>Kalanchoe</taxon>
    </lineage>
</organism>
<protein>
    <submittedName>
        <fullName evidence="1">Uncharacterized protein</fullName>
    </submittedName>
</protein>
<dbReference type="Proteomes" id="UP000594263">
    <property type="component" value="Unplaced"/>
</dbReference>
<accession>A0A7N0REX8</accession>
<sequence>MSAAGAVAVAGAGADEDVIAPCPEPAAVEAVSRKVSEQLLRKFADVSEYGFDYGRSGLWSPPPARPGAFVSASGRMLGQEELVEELRRRVAAKERGGKHATCCHVLCFSTLKNKLL</sequence>
<keyword evidence="2" id="KW-1185">Reference proteome</keyword>
<name>A0A7N0REX8_KALFE</name>
<reference evidence="1" key="1">
    <citation type="submission" date="2021-01" db="UniProtKB">
        <authorList>
            <consortium name="EnsemblPlants"/>
        </authorList>
    </citation>
    <scope>IDENTIFICATION</scope>
</reference>